<reference evidence="1" key="2">
    <citation type="submission" date="2013-04" db="UniProtKB">
        <authorList>
            <consortium name="EnsemblPlants"/>
        </authorList>
    </citation>
    <scope>IDENTIFICATION</scope>
</reference>
<protein>
    <submittedName>
        <fullName evidence="1">Uncharacterized protein</fullName>
    </submittedName>
</protein>
<dbReference type="EnsemblPlants" id="OB01G14180.1">
    <property type="protein sequence ID" value="OB01G14180.1"/>
    <property type="gene ID" value="OB01G14180"/>
</dbReference>
<keyword evidence="2" id="KW-1185">Reference proteome</keyword>
<dbReference type="AlphaFoldDB" id="J3KWR2"/>
<sequence length="58" mass="6619">PRYLTLTKHTLDSTVLYTHNKASRNPCQAPIILLNLPKIMQSIIIYFSATKLPISKNH</sequence>
<proteinExistence type="predicted"/>
<evidence type="ECO:0000313" key="1">
    <source>
        <dbReference type="EnsemblPlants" id="OB01G14180.1"/>
    </source>
</evidence>
<evidence type="ECO:0000313" key="2">
    <source>
        <dbReference type="Proteomes" id="UP000006038"/>
    </source>
</evidence>
<reference evidence="1" key="1">
    <citation type="journal article" date="2013" name="Nat. Commun.">
        <title>Whole-genome sequencing of Oryza brachyantha reveals mechanisms underlying Oryza genome evolution.</title>
        <authorList>
            <person name="Chen J."/>
            <person name="Huang Q."/>
            <person name="Gao D."/>
            <person name="Wang J."/>
            <person name="Lang Y."/>
            <person name="Liu T."/>
            <person name="Li B."/>
            <person name="Bai Z."/>
            <person name="Luis Goicoechea J."/>
            <person name="Liang C."/>
            <person name="Chen C."/>
            <person name="Zhang W."/>
            <person name="Sun S."/>
            <person name="Liao Y."/>
            <person name="Zhang X."/>
            <person name="Yang L."/>
            <person name="Song C."/>
            <person name="Wang M."/>
            <person name="Shi J."/>
            <person name="Liu G."/>
            <person name="Liu J."/>
            <person name="Zhou H."/>
            <person name="Zhou W."/>
            <person name="Yu Q."/>
            <person name="An N."/>
            <person name="Chen Y."/>
            <person name="Cai Q."/>
            <person name="Wang B."/>
            <person name="Liu B."/>
            <person name="Min J."/>
            <person name="Huang Y."/>
            <person name="Wu H."/>
            <person name="Li Z."/>
            <person name="Zhang Y."/>
            <person name="Yin Y."/>
            <person name="Song W."/>
            <person name="Jiang J."/>
            <person name="Jackson S.A."/>
            <person name="Wing R.A."/>
            <person name="Wang J."/>
            <person name="Chen M."/>
        </authorList>
    </citation>
    <scope>NUCLEOTIDE SEQUENCE [LARGE SCALE GENOMIC DNA]</scope>
    <source>
        <strain evidence="1">cv. IRGC 101232</strain>
    </source>
</reference>
<name>J3KWR2_ORYBR</name>
<organism evidence="1">
    <name type="scientific">Oryza brachyantha</name>
    <name type="common">malo sina</name>
    <dbReference type="NCBI Taxonomy" id="4533"/>
    <lineage>
        <taxon>Eukaryota</taxon>
        <taxon>Viridiplantae</taxon>
        <taxon>Streptophyta</taxon>
        <taxon>Embryophyta</taxon>
        <taxon>Tracheophyta</taxon>
        <taxon>Spermatophyta</taxon>
        <taxon>Magnoliopsida</taxon>
        <taxon>Liliopsida</taxon>
        <taxon>Poales</taxon>
        <taxon>Poaceae</taxon>
        <taxon>BOP clade</taxon>
        <taxon>Oryzoideae</taxon>
        <taxon>Oryzeae</taxon>
        <taxon>Oryzinae</taxon>
        <taxon>Oryza</taxon>
    </lineage>
</organism>
<accession>J3KWR2</accession>
<dbReference type="Gramene" id="OB01G14180.1">
    <property type="protein sequence ID" value="OB01G14180.1"/>
    <property type="gene ID" value="OB01G14180"/>
</dbReference>
<dbReference type="Proteomes" id="UP000006038">
    <property type="component" value="Chromosome 1"/>
</dbReference>
<dbReference type="HOGENOM" id="CLU_2985156_0_0_1"/>